<dbReference type="InterPro" id="IPR025667">
    <property type="entry name" value="SprB_repeat"/>
</dbReference>
<feature type="chain" id="PRO_5040936594" evidence="3">
    <location>
        <begin position="19"/>
        <end position="1767"/>
    </location>
</feature>
<evidence type="ECO:0000259" key="4">
    <source>
        <dbReference type="Pfam" id="PF18962"/>
    </source>
</evidence>
<evidence type="ECO:0000256" key="3">
    <source>
        <dbReference type="SAM" id="SignalP"/>
    </source>
</evidence>
<dbReference type="InterPro" id="IPR026444">
    <property type="entry name" value="Secre_tail"/>
</dbReference>
<dbReference type="EMBL" id="JAOZEV010000003">
    <property type="protein sequence ID" value="MCV9931829.1"/>
    <property type="molecule type" value="Genomic_DNA"/>
</dbReference>
<sequence length="1767" mass="193259">MKKFYLLLFLLVSAFSFAQIDLTGDANYKLNIIGYQGRDGNGCGDIDGLKHIKATRRDGSTFFIFNGRKLFENVDYESIYTKNNPIVNLEFYKVVRWKNGFGNCDGGPNNNYDNVKITNTCFSSYQANAGSSLFRLTVTSKPSVVINESAKALYLDETATLKIALPDNLTTNHYNWKFRVGNGPAKDIPAAFNHSSVLNIKGGDFLEEGDFGETVNVWLNMNCSAGEEQAKGYANREAYSQTQVCLSKCGIFQNSCKSACYRNTTNIYNATYTPKLQAEYQSLNSNPISFVYLKSAPKVISKVPTDVSCYDEKDGSVKLTFNKPLLKGEELNYSLLVNNTSTISGNVTMDANNTFVISNLIKGIYVFQLIGFYDGSNTQTISPVPTTFSIEKPTPVDFSLSFTNVSCNGGKDGTITITASGGIKEGYQYSTDDGANWIPFDNPKSNTQIVYGLYPVSGTSIVYNVKVRDGNSCVAKIQSIVAEEIMLGREKSIPTTITQPTTPVTFLSKSSTEPTFKGGSNGKITVSVTGGTPIKGSSYTFQWKDNRGNEIDSNKSTTQFSNGTYAITLNNIPAGTYTLNVQDSNYNYATATNKTGCNLVPTLSITLGEPDALVVKIKVERSISCNSTNQFGNDDDFNPQDGQRDESQDATLVADVEGGVPYKGIENGGLPYQYIWSKLNTISNQWEVLNNATGIKAENLSKGSYSLNVIDKNGITQGTYVNNALETANPAIEQLVEPTKLELTFESGNVSCHSGNNGWATAKVSGGTPKTDGSYTYDWYNVEDGIIDKNKLTGLNLGTYSVTVTDSKGCIIQGKITIEEPQTAVALKYKENETISPTFHGATNGKIVAEITGGTPNTTGEAYFYKWTNKKGDIQTATGQLINGTYTITLDGIPADDYFLTVWDKNYNTITNQVMNCSIINSKVSLSEPDPLVVTFEIKQTISCNASNEFGNDKDTTPSDGQRDESQDGILIAHVKGGTPLTPTANNGLSYYFYWKKQQADGTWITWNENDETAENLSHGNYALNVKDRNGIMLGTYANNTLVTPIDATQFMQEPPKLMVTFTKGDVFCKGGNDGWATANVTGGTAPYDYEWSNGETISENTILSVGAYLVKIIDAKGCTTQRSIKIGEPLEPITLDYTEITNPSFYKATNGRIVVEVKGGTIFPDNTYWYQWKNSKGITQTTTTVQFNNGIYTITLTDLPEDTYTLTVRDANYNPATNKIGCTVINSSTTLEQPAPLVVTFEVQRTISCNVSNTFGNESDINPADGQRDESQDGILIAHVTGGIPLAADKNNGLPYFYTWKKQLADGSWMLWNDQDETAENISHGTYALNIEDANGTKLGTYVNNILTKEIDVTQFMPEPSKLGLTFTKLDVGCTTGNDGWAEAIVTGGTAPYTYQWTNEATTTRIENLTSNNYFVIVTDAKGCIIQGSVFVGDPNGVFTTETIKNPTCFQGNDGSINLDVTGGNLPYQYHWNTGATTKDIDNLVAGNYEVTVTCPYCCVYKKSFTLKAPDPIIVNIGPDRTLCNEQSLDLDASIADLNAQYSWTATNGFKSNSPTVNVTKAGTYHVKVTSSLGCIGEDSIEITTNKVAIGSEFLLSSQAYLDEEVILVNTSEPFGENTKWMIPNGVAIVDKKEKFITLKFNAIGTYTIGLKQTQGDCYAMYSKNITVEQRSTLPNVDTKNSKFITDFIVTPNPSDGNFKTIINMEDIGPVNLRLFSYNGQYSLIQKKESGKKSYSIDFNVKLAAGIYVIVLETAQQTLVKKIIIN</sequence>
<protein>
    <submittedName>
        <fullName evidence="5">T9SS type A sorting domain-containing protein</fullName>
    </submittedName>
</protein>
<dbReference type="Gene3D" id="2.60.40.10">
    <property type="entry name" value="Immunoglobulins"/>
    <property type="match status" value="1"/>
</dbReference>
<dbReference type="NCBIfam" id="TIGR04183">
    <property type="entry name" value="Por_Secre_tail"/>
    <property type="match status" value="1"/>
</dbReference>
<feature type="region of interest" description="Disordered" evidence="2">
    <location>
        <begin position="628"/>
        <end position="647"/>
    </location>
</feature>
<dbReference type="InterPro" id="IPR036179">
    <property type="entry name" value="Ig-like_dom_sf"/>
</dbReference>
<accession>A0A9X3C6B3</accession>
<dbReference type="Pfam" id="PF13573">
    <property type="entry name" value="SprB"/>
    <property type="match status" value="6"/>
</dbReference>
<dbReference type="Pfam" id="PF18962">
    <property type="entry name" value="Por_Secre_tail"/>
    <property type="match status" value="1"/>
</dbReference>
<dbReference type="Proteomes" id="UP001151133">
    <property type="component" value="Unassembled WGS sequence"/>
</dbReference>
<dbReference type="SUPFAM" id="SSF48726">
    <property type="entry name" value="Immunoglobulin"/>
    <property type="match status" value="1"/>
</dbReference>
<evidence type="ECO:0000256" key="1">
    <source>
        <dbReference type="ARBA" id="ARBA00022729"/>
    </source>
</evidence>
<proteinExistence type="predicted"/>
<reference evidence="5" key="1">
    <citation type="submission" date="2022-10" db="EMBL/GenBank/DDBJ databases">
        <title>Two novel species of Flavobacterium.</title>
        <authorList>
            <person name="Liu Q."/>
            <person name="Xin Y.-H."/>
        </authorList>
    </citation>
    <scope>NUCLEOTIDE SEQUENCE</scope>
    <source>
        <strain evidence="5">LS1R47</strain>
    </source>
</reference>
<evidence type="ECO:0000256" key="2">
    <source>
        <dbReference type="SAM" id="MobiDB-lite"/>
    </source>
</evidence>
<keyword evidence="1 3" id="KW-0732">Signal</keyword>
<comment type="caution">
    <text evidence="5">The sequence shown here is derived from an EMBL/GenBank/DDBJ whole genome shotgun (WGS) entry which is preliminary data.</text>
</comment>
<keyword evidence="6" id="KW-1185">Reference proteome</keyword>
<evidence type="ECO:0000313" key="6">
    <source>
        <dbReference type="Proteomes" id="UP001151133"/>
    </source>
</evidence>
<feature type="signal peptide" evidence="3">
    <location>
        <begin position="1"/>
        <end position="18"/>
    </location>
</feature>
<evidence type="ECO:0000313" key="5">
    <source>
        <dbReference type="EMBL" id="MCV9931829.1"/>
    </source>
</evidence>
<dbReference type="Gene3D" id="2.60.40.740">
    <property type="match status" value="2"/>
</dbReference>
<feature type="domain" description="Secretion system C-terminal sorting" evidence="4">
    <location>
        <begin position="1693"/>
        <end position="1766"/>
    </location>
</feature>
<dbReference type="InterPro" id="IPR013783">
    <property type="entry name" value="Ig-like_fold"/>
</dbReference>
<dbReference type="RefSeq" id="WP_264286138.1">
    <property type="nucleotide sequence ID" value="NZ_JAOZEV010000003.1"/>
</dbReference>
<gene>
    <name evidence="5" type="ORF">OIU80_05990</name>
</gene>
<name>A0A9X3C6B3_9FLAO</name>
<organism evidence="5 6">
    <name type="scientific">Flavobacterium frigoritolerans</name>
    <dbReference type="NCBI Taxonomy" id="2987686"/>
    <lineage>
        <taxon>Bacteria</taxon>
        <taxon>Pseudomonadati</taxon>
        <taxon>Bacteroidota</taxon>
        <taxon>Flavobacteriia</taxon>
        <taxon>Flavobacteriales</taxon>
        <taxon>Flavobacteriaceae</taxon>
        <taxon>Flavobacterium</taxon>
    </lineage>
</organism>